<keyword evidence="6 15" id="KW-0808">Transferase</keyword>
<dbReference type="EMBL" id="SEOL01000005">
    <property type="protein sequence ID" value="MBL0849071.1"/>
    <property type="molecule type" value="Genomic_DNA"/>
</dbReference>
<feature type="domain" description="Riboflavin kinase" evidence="16">
    <location>
        <begin position="185"/>
        <end position="310"/>
    </location>
</feature>
<name>A0A937DJ53_9HYPH</name>
<evidence type="ECO:0000256" key="14">
    <source>
        <dbReference type="ARBA" id="ARBA00049494"/>
    </source>
</evidence>
<evidence type="ECO:0000256" key="11">
    <source>
        <dbReference type="ARBA" id="ARBA00022840"/>
    </source>
</evidence>
<dbReference type="Proteomes" id="UP000736856">
    <property type="component" value="Unassembled WGS sequence"/>
</dbReference>
<dbReference type="NCBIfam" id="TIGR00083">
    <property type="entry name" value="ribF"/>
    <property type="match status" value="1"/>
</dbReference>
<evidence type="ECO:0000256" key="13">
    <source>
        <dbReference type="ARBA" id="ARBA00047880"/>
    </source>
</evidence>
<dbReference type="InterPro" id="IPR002606">
    <property type="entry name" value="Riboflavin_kinase_bac"/>
</dbReference>
<keyword evidence="4 15" id="KW-0285">Flavoprotein</keyword>
<dbReference type="SUPFAM" id="SSF52374">
    <property type="entry name" value="Nucleotidylyl transferase"/>
    <property type="match status" value="1"/>
</dbReference>
<dbReference type="Pfam" id="PF06574">
    <property type="entry name" value="FAD_syn"/>
    <property type="match status" value="1"/>
</dbReference>
<keyword evidence="10 15" id="KW-0274">FAD</keyword>
<evidence type="ECO:0000256" key="15">
    <source>
        <dbReference type="PIRNR" id="PIRNR004491"/>
    </source>
</evidence>
<evidence type="ECO:0000256" key="6">
    <source>
        <dbReference type="ARBA" id="ARBA00022679"/>
    </source>
</evidence>
<evidence type="ECO:0000256" key="5">
    <source>
        <dbReference type="ARBA" id="ARBA00022643"/>
    </source>
</evidence>
<accession>A0A937DJ53</accession>
<dbReference type="GO" id="GO:0003919">
    <property type="term" value="F:FMN adenylyltransferase activity"/>
    <property type="evidence" value="ECO:0007669"/>
    <property type="project" value="UniProtKB-UniRule"/>
</dbReference>
<evidence type="ECO:0000256" key="7">
    <source>
        <dbReference type="ARBA" id="ARBA00022695"/>
    </source>
</evidence>
<comment type="catalytic activity">
    <reaction evidence="13 15">
        <text>riboflavin + ATP = FMN + ADP + H(+)</text>
        <dbReference type="Rhea" id="RHEA:14357"/>
        <dbReference type="ChEBI" id="CHEBI:15378"/>
        <dbReference type="ChEBI" id="CHEBI:30616"/>
        <dbReference type="ChEBI" id="CHEBI:57986"/>
        <dbReference type="ChEBI" id="CHEBI:58210"/>
        <dbReference type="ChEBI" id="CHEBI:456216"/>
        <dbReference type="EC" id="2.7.1.26"/>
    </reaction>
</comment>
<proteinExistence type="inferred from homology"/>
<evidence type="ECO:0000256" key="1">
    <source>
        <dbReference type="ARBA" id="ARBA00002121"/>
    </source>
</evidence>
<gene>
    <name evidence="17" type="ORF">EU981_03190</name>
</gene>
<dbReference type="PANTHER" id="PTHR22749">
    <property type="entry name" value="RIBOFLAVIN KINASE/FMN ADENYLYLTRANSFERASE"/>
    <property type="match status" value="1"/>
</dbReference>
<evidence type="ECO:0000313" key="17">
    <source>
        <dbReference type="EMBL" id="MBL0849071.1"/>
    </source>
</evidence>
<dbReference type="GO" id="GO:0006747">
    <property type="term" value="P:FAD biosynthetic process"/>
    <property type="evidence" value="ECO:0007669"/>
    <property type="project" value="UniProtKB-UniRule"/>
</dbReference>
<dbReference type="GO" id="GO:0008531">
    <property type="term" value="F:riboflavin kinase activity"/>
    <property type="evidence" value="ECO:0007669"/>
    <property type="project" value="UniProtKB-UniRule"/>
</dbReference>
<dbReference type="InterPro" id="IPR023468">
    <property type="entry name" value="Riboflavin_kinase"/>
</dbReference>
<keyword evidence="7 15" id="KW-0548">Nucleotidyltransferase</keyword>
<comment type="function">
    <text evidence="1">Catalyzes the phosphorylation of riboflavin to FMN followed by the adenylation of FMN to FAD.</text>
</comment>
<keyword evidence="9 15" id="KW-0418">Kinase</keyword>
<keyword evidence="11 15" id="KW-0067">ATP-binding</keyword>
<evidence type="ECO:0000256" key="12">
    <source>
        <dbReference type="ARBA" id="ARBA00023268"/>
    </source>
</evidence>
<reference evidence="17" key="1">
    <citation type="submission" date="2019-02" db="EMBL/GenBank/DDBJ databases">
        <title>A novel Candidatus Liberibacter species associated with the New Zealand native fuchsia psyllid, Ctenarytaina fuchsiae.</title>
        <authorList>
            <person name="Thompson S.M."/>
            <person name="Jorgensen N."/>
            <person name="David C."/>
            <person name="Bulman S.R."/>
            <person name="Smith G.R."/>
        </authorList>
    </citation>
    <scope>NUCLEOTIDE SEQUENCE</scope>
    <source>
        <strain evidence="17">Oxford</strain>
    </source>
</reference>
<evidence type="ECO:0000313" key="18">
    <source>
        <dbReference type="Proteomes" id="UP000736856"/>
    </source>
</evidence>
<dbReference type="Gene3D" id="2.40.30.30">
    <property type="entry name" value="Riboflavin kinase-like"/>
    <property type="match status" value="1"/>
</dbReference>
<dbReference type="PIRSF" id="PIRSF004491">
    <property type="entry name" value="FAD_Synth"/>
    <property type="match status" value="1"/>
</dbReference>
<dbReference type="EC" id="2.7.1.26" evidence="15"/>
<dbReference type="AlphaFoldDB" id="A0A937DJ53"/>
<keyword evidence="8 15" id="KW-0547">Nucleotide-binding</keyword>
<dbReference type="GO" id="GO:0005524">
    <property type="term" value="F:ATP binding"/>
    <property type="evidence" value="ECO:0007669"/>
    <property type="project" value="UniProtKB-UniRule"/>
</dbReference>
<dbReference type="GO" id="GO:0009398">
    <property type="term" value="P:FMN biosynthetic process"/>
    <property type="evidence" value="ECO:0007669"/>
    <property type="project" value="UniProtKB-UniRule"/>
</dbReference>
<organism evidence="17 18">
    <name type="scientific">Candidatus Liberibacter ctenarytainae</name>
    <dbReference type="NCBI Taxonomy" id="2020335"/>
    <lineage>
        <taxon>Bacteria</taxon>
        <taxon>Pseudomonadati</taxon>
        <taxon>Pseudomonadota</taxon>
        <taxon>Alphaproteobacteria</taxon>
        <taxon>Hyphomicrobiales</taxon>
        <taxon>Rhizobiaceae</taxon>
        <taxon>Liberibacter</taxon>
    </lineage>
</organism>
<evidence type="ECO:0000256" key="4">
    <source>
        <dbReference type="ARBA" id="ARBA00022630"/>
    </source>
</evidence>
<comment type="pathway">
    <text evidence="2 15">Cofactor biosynthesis; FAD biosynthesis; FAD from FMN: step 1/1.</text>
</comment>
<dbReference type="InterPro" id="IPR014729">
    <property type="entry name" value="Rossmann-like_a/b/a_fold"/>
</dbReference>
<dbReference type="SMART" id="SM00904">
    <property type="entry name" value="Flavokinase"/>
    <property type="match status" value="1"/>
</dbReference>
<dbReference type="InterPro" id="IPR023465">
    <property type="entry name" value="Riboflavin_kinase_dom_sf"/>
</dbReference>
<evidence type="ECO:0000256" key="2">
    <source>
        <dbReference type="ARBA" id="ARBA00004726"/>
    </source>
</evidence>
<dbReference type="GO" id="GO:0009231">
    <property type="term" value="P:riboflavin biosynthetic process"/>
    <property type="evidence" value="ECO:0007669"/>
    <property type="project" value="InterPro"/>
</dbReference>
<dbReference type="InterPro" id="IPR015865">
    <property type="entry name" value="Riboflavin_kinase_bac/euk"/>
</dbReference>
<dbReference type="Pfam" id="PF01687">
    <property type="entry name" value="Flavokinase"/>
    <property type="match status" value="1"/>
</dbReference>
<comment type="pathway">
    <text evidence="3 15">Cofactor biosynthesis; FMN biosynthesis; FMN from riboflavin (ATP route): step 1/1.</text>
</comment>
<evidence type="ECO:0000256" key="10">
    <source>
        <dbReference type="ARBA" id="ARBA00022827"/>
    </source>
</evidence>
<evidence type="ECO:0000256" key="8">
    <source>
        <dbReference type="ARBA" id="ARBA00022741"/>
    </source>
</evidence>
<dbReference type="CDD" id="cd02064">
    <property type="entry name" value="FAD_synthetase_N"/>
    <property type="match status" value="1"/>
</dbReference>
<sequence length="324" mass="36531">MEVFHNIDITQPLPKHLKGGVIAIGNFDGIHCGHHAILQHAINIADGAPTIVLLFNPHPRTILKPDIPVFTLIPQSVQPKILKNMGLSALIRYHFTAQMADYSADTFVQKILVEWLEAKQVITGNQFRFGKNRSGDKNFLQRSGKEYGFSSIFVDELRDDSCQIISSSRIRQALNGGKVKEASQMLGYHFTVESEVVHGKKLGRKLGFPTANMKLTSAMSLKEGVYTIRFRTPDNKSYCGIANFGRSPTITQNGPLLLESFLFNFSKEIYGQICTVSFFDFLRSEIKCQDLDELKEYMRADERKAHELLAKDSPLSDRDLLICF</sequence>
<evidence type="ECO:0000259" key="16">
    <source>
        <dbReference type="SMART" id="SM00904"/>
    </source>
</evidence>
<comment type="caution">
    <text evidence="17">The sequence shown here is derived from an EMBL/GenBank/DDBJ whole genome shotgun (WGS) entry which is preliminary data.</text>
</comment>
<dbReference type="NCBIfam" id="NF004160">
    <property type="entry name" value="PRK05627.1-3"/>
    <property type="match status" value="1"/>
</dbReference>
<dbReference type="FunFam" id="3.40.50.620:FF:000021">
    <property type="entry name" value="Riboflavin biosynthesis protein"/>
    <property type="match status" value="1"/>
</dbReference>
<dbReference type="Gene3D" id="3.40.50.620">
    <property type="entry name" value="HUPs"/>
    <property type="match status" value="1"/>
</dbReference>
<keyword evidence="12" id="KW-0511">Multifunctional enzyme</keyword>
<dbReference type="EC" id="2.7.7.2" evidence="15"/>
<dbReference type="InterPro" id="IPR015864">
    <property type="entry name" value="FAD_synthase"/>
</dbReference>
<protein>
    <recommendedName>
        <fullName evidence="15">Riboflavin biosynthesis protein</fullName>
    </recommendedName>
    <domain>
        <recommendedName>
            <fullName evidence="15">Riboflavin kinase</fullName>
            <ecNumber evidence="15">2.7.1.26</ecNumber>
        </recommendedName>
        <alternativeName>
            <fullName evidence="15">Flavokinase</fullName>
        </alternativeName>
    </domain>
    <domain>
        <recommendedName>
            <fullName evidence="15">FMN adenylyltransferase</fullName>
            <ecNumber evidence="15">2.7.7.2</ecNumber>
        </recommendedName>
        <alternativeName>
            <fullName evidence="15">FAD pyrophosphorylase</fullName>
        </alternativeName>
        <alternativeName>
            <fullName evidence="15">FAD synthase</fullName>
        </alternativeName>
    </domain>
</protein>
<dbReference type="SUPFAM" id="SSF82114">
    <property type="entry name" value="Riboflavin kinase-like"/>
    <property type="match status" value="1"/>
</dbReference>
<comment type="similarity">
    <text evidence="15">Belongs to the ribF family.</text>
</comment>
<dbReference type="PANTHER" id="PTHR22749:SF6">
    <property type="entry name" value="RIBOFLAVIN KINASE"/>
    <property type="match status" value="1"/>
</dbReference>
<evidence type="ECO:0000256" key="3">
    <source>
        <dbReference type="ARBA" id="ARBA00005201"/>
    </source>
</evidence>
<keyword evidence="5 15" id="KW-0288">FMN</keyword>
<comment type="catalytic activity">
    <reaction evidence="14 15">
        <text>FMN + ATP + H(+) = FAD + diphosphate</text>
        <dbReference type="Rhea" id="RHEA:17237"/>
        <dbReference type="ChEBI" id="CHEBI:15378"/>
        <dbReference type="ChEBI" id="CHEBI:30616"/>
        <dbReference type="ChEBI" id="CHEBI:33019"/>
        <dbReference type="ChEBI" id="CHEBI:57692"/>
        <dbReference type="ChEBI" id="CHEBI:58210"/>
        <dbReference type="EC" id="2.7.7.2"/>
    </reaction>
</comment>
<evidence type="ECO:0000256" key="9">
    <source>
        <dbReference type="ARBA" id="ARBA00022777"/>
    </source>
</evidence>